<protein>
    <submittedName>
        <fullName evidence="2">Uncharacterized protein</fullName>
    </submittedName>
</protein>
<comment type="caution">
    <text evidence="2">The sequence shown here is derived from an EMBL/GenBank/DDBJ whole genome shotgun (WGS) entry which is preliminary data.</text>
</comment>
<feature type="region of interest" description="Disordered" evidence="1">
    <location>
        <begin position="1"/>
        <end position="20"/>
    </location>
</feature>
<dbReference type="EMBL" id="LZPO01117024">
    <property type="protein sequence ID" value="OBS57690.1"/>
    <property type="molecule type" value="Genomic_DNA"/>
</dbReference>
<sequence>MRAGPDARDAPDSPGSKLGALLVAPSPEQMSSELVSSLSSSLPQTASFCDVPDYRHDSSMDFLENPKRGFEKVQPELSLTQHTDVIRQRPKTVHAYDTEDELVWERGE</sequence>
<gene>
    <name evidence="2" type="ORF">A6R68_11188</name>
</gene>
<dbReference type="Proteomes" id="UP000092124">
    <property type="component" value="Unassembled WGS sequence"/>
</dbReference>
<evidence type="ECO:0000313" key="2">
    <source>
        <dbReference type="EMBL" id="OBS57690.1"/>
    </source>
</evidence>
<evidence type="ECO:0000256" key="1">
    <source>
        <dbReference type="SAM" id="MobiDB-lite"/>
    </source>
</evidence>
<dbReference type="AlphaFoldDB" id="A0A1A6FVW8"/>
<keyword evidence="3" id="KW-1185">Reference proteome</keyword>
<name>A0A1A6FVW8_NEOLE</name>
<evidence type="ECO:0000313" key="3">
    <source>
        <dbReference type="Proteomes" id="UP000092124"/>
    </source>
</evidence>
<reference evidence="2 3" key="1">
    <citation type="submission" date="2016-06" db="EMBL/GenBank/DDBJ databases">
        <title>The Draft Genome Sequence and Annotation of the Desert Woodrat Neotoma lepida.</title>
        <authorList>
            <person name="Campbell M."/>
            <person name="Oakeson K.F."/>
            <person name="Yandell M."/>
            <person name="Halpert J.R."/>
            <person name="Dearing D."/>
        </authorList>
    </citation>
    <scope>NUCLEOTIDE SEQUENCE [LARGE SCALE GENOMIC DNA]</scope>
    <source>
        <strain evidence="2">417</strain>
        <tissue evidence="2">Liver</tissue>
    </source>
</reference>
<proteinExistence type="predicted"/>
<feature type="compositionally biased region" description="Basic and acidic residues" evidence="1">
    <location>
        <begin position="1"/>
        <end position="11"/>
    </location>
</feature>
<accession>A0A1A6FVW8</accession>
<feature type="non-terminal residue" evidence="2">
    <location>
        <position position="108"/>
    </location>
</feature>
<organism evidence="2 3">
    <name type="scientific">Neotoma lepida</name>
    <name type="common">Desert woodrat</name>
    <dbReference type="NCBI Taxonomy" id="56216"/>
    <lineage>
        <taxon>Eukaryota</taxon>
        <taxon>Metazoa</taxon>
        <taxon>Chordata</taxon>
        <taxon>Craniata</taxon>
        <taxon>Vertebrata</taxon>
        <taxon>Euteleostomi</taxon>
        <taxon>Mammalia</taxon>
        <taxon>Eutheria</taxon>
        <taxon>Euarchontoglires</taxon>
        <taxon>Glires</taxon>
        <taxon>Rodentia</taxon>
        <taxon>Myomorpha</taxon>
        <taxon>Muroidea</taxon>
        <taxon>Cricetidae</taxon>
        <taxon>Neotominae</taxon>
        <taxon>Neotoma</taxon>
    </lineage>
</organism>